<feature type="compositionally biased region" description="Pro residues" evidence="1">
    <location>
        <begin position="72"/>
        <end position="132"/>
    </location>
</feature>
<name>A0ABY2STN6_9BACI</name>
<reference evidence="2 3" key="1">
    <citation type="submission" date="2019-04" db="EMBL/GenBank/DDBJ databases">
        <title>Lysinibacillus genome sequencing.</title>
        <authorList>
            <person name="Dunlap C."/>
        </authorList>
    </citation>
    <scope>NUCLEOTIDE SEQUENCE [LARGE SCALE GENOMIC DNA]</scope>
    <source>
        <strain evidence="2 3">KCTC 33042</strain>
    </source>
</reference>
<accession>A0ABY2STN6</accession>
<dbReference type="Proteomes" id="UP000308330">
    <property type="component" value="Unassembled WGS sequence"/>
</dbReference>
<evidence type="ECO:0000256" key="1">
    <source>
        <dbReference type="SAM" id="MobiDB-lite"/>
    </source>
</evidence>
<protein>
    <submittedName>
        <fullName evidence="2">Uncharacterized protein</fullName>
    </submittedName>
</protein>
<dbReference type="RefSeq" id="WP_108031203.1">
    <property type="nucleotide sequence ID" value="NZ_PYUE01000012.1"/>
</dbReference>
<organism evidence="2 3">
    <name type="scientific">Lysinibacillus tabacifolii</name>
    <dbReference type="NCBI Taxonomy" id="1173107"/>
    <lineage>
        <taxon>Bacteria</taxon>
        <taxon>Bacillati</taxon>
        <taxon>Bacillota</taxon>
        <taxon>Bacilli</taxon>
        <taxon>Bacillales</taxon>
        <taxon>Bacillaceae</taxon>
        <taxon>Lysinibacillus</taxon>
    </lineage>
</organism>
<evidence type="ECO:0000313" key="3">
    <source>
        <dbReference type="Proteomes" id="UP000308330"/>
    </source>
</evidence>
<gene>
    <name evidence="2" type="ORF">FC748_20675</name>
</gene>
<feature type="region of interest" description="Disordered" evidence="1">
    <location>
        <begin position="65"/>
        <end position="159"/>
    </location>
</feature>
<proteinExistence type="predicted"/>
<keyword evidence="3" id="KW-1185">Reference proteome</keyword>
<comment type="caution">
    <text evidence="2">The sequence shown here is derived from an EMBL/GenBank/DDBJ whole genome shotgun (WGS) entry which is preliminary data.</text>
</comment>
<sequence>MVYPRLAPEDFNQQFRPGMKIWVTLPTGTYSGTLIRTFGKDGRTAEIQLDSGQIITVDVNQIAAAGTGLPPGSYPPPYPPPYPSPYPPPYPPPRPHPPQPYPPQPYPPYPHPPQPYPPRPYPPQPFPPPPFPGGQLPGFPRLTPPGISDILPGIFGNPR</sequence>
<dbReference type="PRINTS" id="PR01217">
    <property type="entry name" value="PRICHEXTENSN"/>
</dbReference>
<dbReference type="EMBL" id="SZPT01000011">
    <property type="protein sequence ID" value="TKI44790.1"/>
    <property type="molecule type" value="Genomic_DNA"/>
</dbReference>
<evidence type="ECO:0000313" key="2">
    <source>
        <dbReference type="EMBL" id="TKI44790.1"/>
    </source>
</evidence>